<name>A0A7X5V0H5_9SPHN</name>
<dbReference type="Pfam" id="PF01845">
    <property type="entry name" value="CcdB"/>
    <property type="match status" value="1"/>
</dbReference>
<dbReference type="InterPro" id="IPR011067">
    <property type="entry name" value="Plasmid_toxin/cell-grow_inhib"/>
</dbReference>
<proteinExistence type="inferred from homology"/>
<dbReference type="Gene3D" id="2.30.30.110">
    <property type="match status" value="1"/>
</dbReference>
<sequence>MAKFDVYRSIDGSMLLDCQSDLLRHLNTRFVAPLVRPDDAVQVDRGLTPLLDVAGSEMLMLTHFASAIPVGALGHCIASVADQEFSVASALDMLISGF</sequence>
<evidence type="ECO:0000256" key="7">
    <source>
        <dbReference type="ARBA" id="ARBA00033135"/>
    </source>
</evidence>
<organism evidence="8 9">
    <name type="scientific">Sphingomonas leidyi</name>
    <dbReference type="NCBI Taxonomy" id="68569"/>
    <lineage>
        <taxon>Bacteria</taxon>
        <taxon>Pseudomonadati</taxon>
        <taxon>Pseudomonadota</taxon>
        <taxon>Alphaproteobacteria</taxon>
        <taxon>Sphingomonadales</taxon>
        <taxon>Sphingomonadaceae</taxon>
        <taxon>Sphingomonas</taxon>
    </lineage>
</organism>
<dbReference type="RefSeq" id="WP_167300006.1">
    <property type="nucleotide sequence ID" value="NZ_JAASQV010000002.1"/>
</dbReference>
<dbReference type="EMBL" id="JAASQV010000002">
    <property type="protein sequence ID" value="NIJ65644.1"/>
    <property type="molecule type" value="Genomic_DNA"/>
</dbReference>
<comment type="similarity">
    <text evidence="1">Belongs to the CcdB toxin family.</text>
</comment>
<keyword evidence="4" id="KW-0805">Transcription regulation</keyword>
<dbReference type="GO" id="GO:0008657">
    <property type="term" value="F:DNA topoisomerase type II (double strand cut, ATP-hydrolyzing) inhibitor activity"/>
    <property type="evidence" value="ECO:0007669"/>
    <property type="project" value="InterPro"/>
</dbReference>
<evidence type="ECO:0000256" key="2">
    <source>
        <dbReference type="ARBA" id="ARBA00015075"/>
    </source>
</evidence>
<protein>
    <recommendedName>
        <fullName evidence="2">Toxin CcdB</fullName>
    </recommendedName>
    <alternativeName>
        <fullName evidence="7">Cytotoxic protein CcdB</fullName>
    </alternativeName>
    <alternativeName>
        <fullName evidence="6">Protein LetD</fullName>
    </alternativeName>
</protein>
<evidence type="ECO:0000256" key="1">
    <source>
        <dbReference type="ARBA" id="ARBA00005230"/>
    </source>
</evidence>
<dbReference type="AlphaFoldDB" id="A0A7X5V0H5"/>
<accession>A0A7X5V0H5</accession>
<evidence type="ECO:0000256" key="4">
    <source>
        <dbReference type="ARBA" id="ARBA00023015"/>
    </source>
</evidence>
<evidence type="ECO:0000313" key="8">
    <source>
        <dbReference type="EMBL" id="NIJ65644.1"/>
    </source>
</evidence>
<dbReference type="GO" id="GO:0006276">
    <property type="term" value="P:plasmid maintenance"/>
    <property type="evidence" value="ECO:0007669"/>
    <property type="project" value="InterPro"/>
</dbReference>
<dbReference type="Proteomes" id="UP000564677">
    <property type="component" value="Unassembled WGS sequence"/>
</dbReference>
<evidence type="ECO:0000313" key="9">
    <source>
        <dbReference type="Proteomes" id="UP000564677"/>
    </source>
</evidence>
<gene>
    <name evidence="8" type="ORF">FHR20_002606</name>
</gene>
<evidence type="ECO:0000256" key="6">
    <source>
        <dbReference type="ARBA" id="ARBA00029628"/>
    </source>
</evidence>
<keyword evidence="3" id="KW-0678">Repressor</keyword>
<keyword evidence="5" id="KW-0804">Transcription</keyword>
<evidence type="ECO:0000256" key="3">
    <source>
        <dbReference type="ARBA" id="ARBA00022491"/>
    </source>
</evidence>
<dbReference type="InterPro" id="IPR002712">
    <property type="entry name" value="CcdB"/>
</dbReference>
<reference evidence="8 9" key="1">
    <citation type="submission" date="2020-03" db="EMBL/GenBank/DDBJ databases">
        <title>Genomic Encyclopedia of Type Strains, Phase IV (KMG-IV): sequencing the most valuable type-strain genomes for metagenomic binning, comparative biology and taxonomic classification.</title>
        <authorList>
            <person name="Goeker M."/>
        </authorList>
    </citation>
    <scope>NUCLEOTIDE SEQUENCE [LARGE SCALE GENOMIC DNA]</scope>
    <source>
        <strain evidence="8 9">DSM 4733</strain>
    </source>
</reference>
<keyword evidence="9" id="KW-1185">Reference proteome</keyword>
<comment type="caution">
    <text evidence="8">The sequence shown here is derived from an EMBL/GenBank/DDBJ whole genome shotgun (WGS) entry which is preliminary data.</text>
</comment>
<evidence type="ECO:0000256" key="5">
    <source>
        <dbReference type="ARBA" id="ARBA00023163"/>
    </source>
</evidence>
<dbReference type="SUPFAM" id="SSF50118">
    <property type="entry name" value="Cell growth inhibitor/plasmid maintenance toxic component"/>
    <property type="match status" value="1"/>
</dbReference>